<dbReference type="EMBL" id="JACXVP010000012">
    <property type="protein sequence ID" value="KAG5570645.1"/>
    <property type="molecule type" value="Genomic_DNA"/>
</dbReference>
<reference evidence="1 2" key="1">
    <citation type="submission" date="2020-09" db="EMBL/GenBank/DDBJ databases">
        <title>De no assembly of potato wild relative species, Solanum commersonii.</title>
        <authorList>
            <person name="Cho K."/>
        </authorList>
    </citation>
    <scope>NUCLEOTIDE SEQUENCE [LARGE SCALE GENOMIC DNA]</scope>
    <source>
        <strain evidence="1">LZ3.2</strain>
        <tissue evidence="1">Leaf</tissue>
    </source>
</reference>
<dbReference type="AlphaFoldDB" id="A0A9J5W506"/>
<protein>
    <submittedName>
        <fullName evidence="1">Uncharacterized protein</fullName>
    </submittedName>
</protein>
<dbReference type="Proteomes" id="UP000824120">
    <property type="component" value="Chromosome 12"/>
</dbReference>
<proteinExistence type="predicted"/>
<dbReference type="OrthoDB" id="1938625at2759"/>
<comment type="caution">
    <text evidence="1">The sequence shown here is derived from an EMBL/GenBank/DDBJ whole genome shotgun (WGS) entry which is preliminary data.</text>
</comment>
<evidence type="ECO:0000313" key="2">
    <source>
        <dbReference type="Proteomes" id="UP000824120"/>
    </source>
</evidence>
<evidence type="ECO:0000313" key="1">
    <source>
        <dbReference type="EMBL" id="KAG5570645.1"/>
    </source>
</evidence>
<keyword evidence="2" id="KW-1185">Reference proteome</keyword>
<sequence length="150" mass="17801">MSNKYCKKHRHIVTETLMLLTLKRNIVLVREEMKHEIWWQLKNRGENFQMNGEGHVSKLQDCLSPEMTTHHRKYQAKEGDGRPHNSKAMEADCFICRCEHRRDVVATNHYQMVKIKGKSKVALNLNYSSYYHVGVMKKNKCKETWKASFF</sequence>
<accession>A0A9J5W506</accession>
<gene>
    <name evidence="1" type="ORF">H5410_060411</name>
</gene>
<organism evidence="1 2">
    <name type="scientific">Solanum commersonii</name>
    <name type="common">Commerson's wild potato</name>
    <name type="synonym">Commerson's nightshade</name>
    <dbReference type="NCBI Taxonomy" id="4109"/>
    <lineage>
        <taxon>Eukaryota</taxon>
        <taxon>Viridiplantae</taxon>
        <taxon>Streptophyta</taxon>
        <taxon>Embryophyta</taxon>
        <taxon>Tracheophyta</taxon>
        <taxon>Spermatophyta</taxon>
        <taxon>Magnoliopsida</taxon>
        <taxon>eudicotyledons</taxon>
        <taxon>Gunneridae</taxon>
        <taxon>Pentapetalae</taxon>
        <taxon>asterids</taxon>
        <taxon>lamiids</taxon>
        <taxon>Solanales</taxon>
        <taxon>Solanaceae</taxon>
        <taxon>Solanoideae</taxon>
        <taxon>Solaneae</taxon>
        <taxon>Solanum</taxon>
    </lineage>
</organism>
<name>A0A9J5W506_SOLCO</name>